<dbReference type="EMBL" id="JBAHYK010001655">
    <property type="protein sequence ID" value="KAL0567174.1"/>
    <property type="molecule type" value="Genomic_DNA"/>
</dbReference>
<proteinExistence type="inferred from homology"/>
<comment type="similarity">
    <text evidence="1">Belongs to the short-chain dehydrogenases/reductases (SDR) family.</text>
</comment>
<reference evidence="5 6" key="1">
    <citation type="submission" date="2024-02" db="EMBL/GenBank/DDBJ databases">
        <title>A draft genome for the cacao thread blight pathogen Marasmius crinis-equi.</title>
        <authorList>
            <person name="Cohen S.P."/>
            <person name="Baruah I.K."/>
            <person name="Amoako-Attah I."/>
            <person name="Bukari Y."/>
            <person name="Meinhardt L.W."/>
            <person name="Bailey B.A."/>
        </authorList>
    </citation>
    <scope>NUCLEOTIDE SEQUENCE [LARGE SCALE GENOMIC DNA]</scope>
    <source>
        <strain evidence="5 6">GH-76</strain>
    </source>
</reference>
<dbReference type="SUPFAM" id="SSF51735">
    <property type="entry name" value="NAD(P)-binding Rossmann-fold domains"/>
    <property type="match status" value="1"/>
</dbReference>
<protein>
    <recommendedName>
        <fullName evidence="7">NAD(P)-binding protein</fullName>
    </recommendedName>
</protein>
<evidence type="ECO:0000256" key="3">
    <source>
        <dbReference type="ARBA" id="ARBA00023002"/>
    </source>
</evidence>
<comment type="caution">
    <text evidence="5">The sequence shown here is derived from an EMBL/GenBank/DDBJ whole genome shotgun (WGS) entry which is preliminary data.</text>
</comment>
<organism evidence="5 6">
    <name type="scientific">Marasmius crinis-equi</name>
    <dbReference type="NCBI Taxonomy" id="585013"/>
    <lineage>
        <taxon>Eukaryota</taxon>
        <taxon>Fungi</taxon>
        <taxon>Dikarya</taxon>
        <taxon>Basidiomycota</taxon>
        <taxon>Agaricomycotina</taxon>
        <taxon>Agaricomycetes</taxon>
        <taxon>Agaricomycetidae</taxon>
        <taxon>Agaricales</taxon>
        <taxon>Marasmiineae</taxon>
        <taxon>Marasmiaceae</taxon>
        <taxon>Marasmius</taxon>
    </lineage>
</organism>
<comment type="function">
    <text evidence="4">Putative oxidoreductase.</text>
</comment>
<keyword evidence="3" id="KW-0560">Oxidoreductase</keyword>
<dbReference type="PANTHER" id="PTHR44196:SF1">
    <property type="entry name" value="DEHYDROGENASE_REDUCTASE SDR FAMILY MEMBER 7B"/>
    <property type="match status" value="1"/>
</dbReference>
<evidence type="ECO:0000256" key="2">
    <source>
        <dbReference type="ARBA" id="ARBA00022857"/>
    </source>
</evidence>
<evidence type="ECO:0000256" key="1">
    <source>
        <dbReference type="ARBA" id="ARBA00006484"/>
    </source>
</evidence>
<dbReference type="Proteomes" id="UP001465976">
    <property type="component" value="Unassembled WGS sequence"/>
</dbReference>
<evidence type="ECO:0008006" key="7">
    <source>
        <dbReference type="Google" id="ProtNLM"/>
    </source>
</evidence>
<sequence>MPSINDSKCVLVTGATSGIGRALAVAVSKLPSHPKVIGTGRRPDRLKELETVGVTPLNLELDTDAQTLKKSVHDVVRKQPDLDTIILNAGIQREYDFLNTDISIENLYQEMNVNYLSILAVVAGILPHFKELAAAGRQCMVVIVTSGLAVVPAPHLCNYSASKSALHSMTMSLQSQFQGTNIHFIEVVPPLVESELHDVEGTTEKLSKFWMPLNEYIPLTLEGLQKGEPHVSCSNAAVAFERFEKEKYEFAMKRALPTAPTNFK</sequence>
<dbReference type="InterPro" id="IPR020904">
    <property type="entry name" value="Sc_DH/Rdtase_CS"/>
</dbReference>
<keyword evidence="2" id="KW-0521">NADP</keyword>
<evidence type="ECO:0000313" key="6">
    <source>
        <dbReference type="Proteomes" id="UP001465976"/>
    </source>
</evidence>
<keyword evidence="6" id="KW-1185">Reference proteome</keyword>
<dbReference type="PANTHER" id="PTHR44196">
    <property type="entry name" value="DEHYDROGENASE/REDUCTASE SDR FAMILY MEMBER 7B"/>
    <property type="match status" value="1"/>
</dbReference>
<dbReference type="InterPro" id="IPR036291">
    <property type="entry name" value="NAD(P)-bd_dom_sf"/>
</dbReference>
<dbReference type="Gene3D" id="3.40.50.720">
    <property type="entry name" value="NAD(P)-binding Rossmann-like Domain"/>
    <property type="match status" value="1"/>
</dbReference>
<evidence type="ECO:0000256" key="4">
    <source>
        <dbReference type="ARBA" id="ARBA00037096"/>
    </source>
</evidence>
<name>A0ABR3EW75_9AGAR</name>
<gene>
    <name evidence="5" type="ORF">V5O48_014824</name>
</gene>
<dbReference type="PROSITE" id="PS00061">
    <property type="entry name" value="ADH_SHORT"/>
    <property type="match status" value="1"/>
</dbReference>
<dbReference type="PRINTS" id="PR00081">
    <property type="entry name" value="GDHRDH"/>
</dbReference>
<evidence type="ECO:0000313" key="5">
    <source>
        <dbReference type="EMBL" id="KAL0567174.1"/>
    </source>
</evidence>
<accession>A0ABR3EW75</accession>
<dbReference type="InterPro" id="IPR002347">
    <property type="entry name" value="SDR_fam"/>
</dbReference>
<dbReference type="Pfam" id="PF00106">
    <property type="entry name" value="adh_short"/>
    <property type="match status" value="1"/>
</dbReference>